<name>A0A5C6PII0_9TELE</name>
<dbReference type="Proteomes" id="UP000324091">
    <property type="component" value="Chromosome 10"/>
</dbReference>
<keyword evidence="3" id="KW-1185">Reference proteome</keyword>
<feature type="compositionally biased region" description="Acidic residues" evidence="1">
    <location>
        <begin position="19"/>
        <end position="34"/>
    </location>
</feature>
<accession>A0A5C6PII0</accession>
<evidence type="ECO:0000256" key="1">
    <source>
        <dbReference type="SAM" id="MobiDB-lite"/>
    </source>
</evidence>
<dbReference type="AlphaFoldDB" id="A0A5C6PII0"/>
<evidence type="ECO:0000313" key="3">
    <source>
        <dbReference type="Proteomes" id="UP000324091"/>
    </source>
</evidence>
<evidence type="ECO:0000313" key="2">
    <source>
        <dbReference type="EMBL" id="TWW79185.1"/>
    </source>
</evidence>
<organism evidence="2 3">
    <name type="scientific">Takifugu flavidus</name>
    <name type="common">sansaifugu</name>
    <dbReference type="NCBI Taxonomy" id="433684"/>
    <lineage>
        <taxon>Eukaryota</taxon>
        <taxon>Metazoa</taxon>
        <taxon>Chordata</taxon>
        <taxon>Craniata</taxon>
        <taxon>Vertebrata</taxon>
        <taxon>Euteleostomi</taxon>
        <taxon>Actinopterygii</taxon>
        <taxon>Neopterygii</taxon>
        <taxon>Teleostei</taxon>
        <taxon>Neoteleostei</taxon>
        <taxon>Acanthomorphata</taxon>
        <taxon>Eupercaria</taxon>
        <taxon>Tetraodontiformes</taxon>
        <taxon>Tetradontoidea</taxon>
        <taxon>Tetraodontidae</taxon>
        <taxon>Takifugu</taxon>
    </lineage>
</organism>
<reference evidence="2 3" key="1">
    <citation type="submission" date="2019-04" db="EMBL/GenBank/DDBJ databases">
        <title>Chromosome genome assembly for Takifugu flavidus.</title>
        <authorList>
            <person name="Xiao S."/>
        </authorList>
    </citation>
    <scope>NUCLEOTIDE SEQUENCE [LARGE SCALE GENOMIC DNA]</scope>
    <source>
        <strain evidence="2">HTHZ2018</strain>
        <tissue evidence="2">Muscle</tissue>
    </source>
</reference>
<feature type="compositionally biased region" description="Basic and acidic residues" evidence="1">
    <location>
        <begin position="58"/>
        <end position="67"/>
    </location>
</feature>
<gene>
    <name evidence="2" type="ORF">D4764_10G0002150</name>
</gene>
<protein>
    <submittedName>
        <fullName evidence="2">Uncharacterized protein</fullName>
    </submittedName>
</protein>
<sequence>MGLHTHCYTGNYHLQHEVDESETEEEEEEEEEEELRLNGARGGLGATARSDQGQAGGSRRESGGRQEQDEDGEERS</sequence>
<feature type="region of interest" description="Disordered" evidence="1">
    <location>
        <begin position="1"/>
        <end position="76"/>
    </location>
</feature>
<comment type="caution">
    <text evidence="2">The sequence shown here is derived from an EMBL/GenBank/DDBJ whole genome shotgun (WGS) entry which is preliminary data.</text>
</comment>
<proteinExistence type="predicted"/>
<dbReference type="EMBL" id="RHFK02000002">
    <property type="protein sequence ID" value="TWW79185.1"/>
    <property type="molecule type" value="Genomic_DNA"/>
</dbReference>